<evidence type="ECO:0000259" key="9">
    <source>
        <dbReference type="PROSITE" id="PS50004"/>
    </source>
</evidence>
<proteinExistence type="inferred from homology"/>
<dbReference type="Pfam" id="PF00168">
    <property type="entry name" value="C2"/>
    <property type="match status" value="1"/>
</dbReference>
<dbReference type="InterPro" id="IPR000008">
    <property type="entry name" value="C2_dom"/>
</dbReference>
<dbReference type="CDD" id="cd14363">
    <property type="entry name" value="CUE_TOLIP"/>
    <property type="match status" value="1"/>
</dbReference>
<evidence type="ECO:0000256" key="1">
    <source>
        <dbReference type="ARBA" id="ARBA00004496"/>
    </source>
</evidence>
<evidence type="ECO:0000256" key="4">
    <source>
        <dbReference type="ARBA" id="ARBA00022588"/>
    </source>
</evidence>
<evidence type="ECO:0000256" key="2">
    <source>
        <dbReference type="ARBA" id="ARBA00009278"/>
    </source>
</evidence>
<dbReference type="InterPro" id="IPR041799">
    <property type="entry name" value="TOLIP_CUE"/>
</dbReference>
<evidence type="ECO:0000313" key="11">
    <source>
        <dbReference type="EMBL" id="CAD7437604.1"/>
    </source>
</evidence>
<sequence length="307" mass="34162">MTTFLLAKILQTKANMSAVEKNAERRKRLANALVVLSSTAEDGEIEVRISVFVGNLPADFLRITAASQHQQEAADQQAALALQQQMVGVTYAQNASGRLSITVAQAKLVKNYGMTRMDPYVRLRVGHCVYETHTDPNGGKSPRWNKVVQCLLPQGVTHIYVEIYDECSFTMDELIAWARIPIPRAVMTGETFDDWYPLTGKQGEGVEGMINLVLSYSTAPATPYLYPSVAPMVMVPTPLYGMRPTYPPVTVQYGPPQPQMQPVQAEEELKQIEEMFPNMDKEVVKSVYEANRGNKDATINSLLQMSE</sequence>
<evidence type="ECO:0000256" key="8">
    <source>
        <dbReference type="ARBA" id="ARBA00023198"/>
    </source>
</evidence>
<dbReference type="GO" id="GO:0006511">
    <property type="term" value="P:ubiquitin-dependent protein catabolic process"/>
    <property type="evidence" value="ECO:0007669"/>
    <property type="project" value="TreeGrafter"/>
</dbReference>
<dbReference type="PROSITE" id="PS51140">
    <property type="entry name" value="CUE"/>
    <property type="match status" value="1"/>
</dbReference>
<keyword evidence="7" id="KW-0072">Autophagy</keyword>
<feature type="domain" description="CUE" evidence="10">
    <location>
        <begin position="264"/>
        <end position="307"/>
    </location>
</feature>
<dbReference type="FunFam" id="2.60.40.150:FF:000055">
    <property type="entry name" value="Toll-interacting protein-like Protein"/>
    <property type="match status" value="1"/>
</dbReference>
<dbReference type="SMART" id="SM00239">
    <property type="entry name" value="C2"/>
    <property type="match status" value="1"/>
</dbReference>
<evidence type="ECO:0008006" key="12">
    <source>
        <dbReference type="Google" id="ProtNLM"/>
    </source>
</evidence>
<dbReference type="GO" id="GO:0005737">
    <property type="term" value="C:cytoplasm"/>
    <property type="evidence" value="ECO:0007669"/>
    <property type="project" value="UniProtKB-SubCell"/>
</dbReference>
<dbReference type="Gene3D" id="2.60.40.150">
    <property type="entry name" value="C2 domain"/>
    <property type="match status" value="1"/>
</dbReference>
<comment type="subcellular location">
    <subcellularLocation>
        <location evidence="1">Cytoplasm</location>
    </subcellularLocation>
</comment>
<dbReference type="EMBL" id="OD564292">
    <property type="protein sequence ID" value="CAD7437604.1"/>
    <property type="molecule type" value="Genomic_DNA"/>
</dbReference>
<dbReference type="GO" id="GO:0006914">
    <property type="term" value="P:autophagy"/>
    <property type="evidence" value="ECO:0007669"/>
    <property type="project" value="UniProtKB-KW"/>
</dbReference>
<accession>A0A7R9ELU3</accession>
<evidence type="ECO:0000259" key="10">
    <source>
        <dbReference type="PROSITE" id="PS51140"/>
    </source>
</evidence>
<keyword evidence="3" id="KW-0963">Cytoplasm</keyword>
<dbReference type="GO" id="GO:0031624">
    <property type="term" value="F:ubiquitin conjugating enzyme binding"/>
    <property type="evidence" value="ECO:0007669"/>
    <property type="project" value="TreeGrafter"/>
</dbReference>
<dbReference type="Gene3D" id="1.10.8.10">
    <property type="entry name" value="DNA helicase RuvA subunit, C-terminal domain"/>
    <property type="match status" value="1"/>
</dbReference>
<evidence type="ECO:0000256" key="6">
    <source>
        <dbReference type="ARBA" id="ARBA00022859"/>
    </source>
</evidence>
<dbReference type="PROSITE" id="PS50004">
    <property type="entry name" value="C2"/>
    <property type="match status" value="1"/>
</dbReference>
<dbReference type="GO" id="GO:0043130">
    <property type="term" value="F:ubiquitin binding"/>
    <property type="evidence" value="ECO:0007669"/>
    <property type="project" value="InterPro"/>
</dbReference>
<dbReference type="InterPro" id="IPR009060">
    <property type="entry name" value="UBA-like_sf"/>
</dbReference>
<dbReference type="InterPro" id="IPR003892">
    <property type="entry name" value="CUE"/>
</dbReference>
<dbReference type="SUPFAM" id="SSF46934">
    <property type="entry name" value="UBA-like"/>
    <property type="match status" value="1"/>
</dbReference>
<evidence type="ECO:0000256" key="3">
    <source>
        <dbReference type="ARBA" id="ARBA00022490"/>
    </source>
</evidence>
<dbReference type="SMART" id="SM00546">
    <property type="entry name" value="CUE"/>
    <property type="match status" value="1"/>
</dbReference>
<protein>
    <recommendedName>
        <fullName evidence="12">Toll-interacting protein</fullName>
    </recommendedName>
</protein>
<organism evidence="11">
    <name type="scientific">Timema bartmani</name>
    <dbReference type="NCBI Taxonomy" id="61472"/>
    <lineage>
        <taxon>Eukaryota</taxon>
        <taxon>Metazoa</taxon>
        <taxon>Ecdysozoa</taxon>
        <taxon>Arthropoda</taxon>
        <taxon>Hexapoda</taxon>
        <taxon>Insecta</taxon>
        <taxon>Pterygota</taxon>
        <taxon>Neoptera</taxon>
        <taxon>Polyneoptera</taxon>
        <taxon>Phasmatodea</taxon>
        <taxon>Timematodea</taxon>
        <taxon>Timematoidea</taxon>
        <taxon>Timematidae</taxon>
        <taxon>Timema</taxon>
    </lineage>
</organism>
<dbReference type="InterPro" id="IPR037301">
    <property type="entry name" value="Tollip_C2"/>
</dbReference>
<evidence type="ECO:0000256" key="7">
    <source>
        <dbReference type="ARBA" id="ARBA00023006"/>
    </source>
</evidence>
<comment type="similarity">
    <text evidence="2">Belongs to the tollip family.</text>
</comment>
<dbReference type="GO" id="GO:0045087">
    <property type="term" value="P:innate immune response"/>
    <property type="evidence" value="ECO:0007669"/>
    <property type="project" value="UniProtKB-KW"/>
</dbReference>
<dbReference type="Pfam" id="PF02845">
    <property type="entry name" value="CUE"/>
    <property type="match status" value="1"/>
</dbReference>
<keyword evidence="5" id="KW-0677">Repeat</keyword>
<feature type="domain" description="C2" evidence="9">
    <location>
        <begin position="76"/>
        <end position="196"/>
    </location>
</feature>
<keyword evidence="4" id="KW-0399">Innate immunity</keyword>
<dbReference type="CDD" id="cd04016">
    <property type="entry name" value="C2_Tollip"/>
    <property type="match status" value="1"/>
</dbReference>
<dbReference type="AlphaFoldDB" id="A0A7R9ELU3"/>
<dbReference type="PANTHER" id="PTHR16461:SF5">
    <property type="entry name" value="TOLL-INTERACTING PROTEIN"/>
    <property type="match status" value="1"/>
</dbReference>
<dbReference type="SUPFAM" id="SSF49562">
    <property type="entry name" value="C2 domain (Calcium/lipid-binding domain, CaLB)"/>
    <property type="match status" value="1"/>
</dbReference>
<keyword evidence="6" id="KW-0391">Immunity</keyword>
<dbReference type="InterPro" id="IPR035892">
    <property type="entry name" value="C2_domain_sf"/>
</dbReference>
<keyword evidence="8" id="KW-0395">Inflammatory response</keyword>
<name>A0A7R9ELU3_9NEOP</name>
<dbReference type="FunFam" id="1.10.8.10:FF:000036">
    <property type="entry name" value="Toll-interacting protein-like Protein"/>
    <property type="match status" value="1"/>
</dbReference>
<gene>
    <name evidence="11" type="ORF">TBIB3V08_LOCUS212</name>
</gene>
<reference evidence="11" key="1">
    <citation type="submission" date="2020-11" db="EMBL/GenBank/DDBJ databases">
        <authorList>
            <person name="Tran Van P."/>
        </authorList>
    </citation>
    <scope>NUCLEOTIDE SEQUENCE</scope>
</reference>
<dbReference type="PANTHER" id="PTHR16461">
    <property type="entry name" value="TOLL-INTERACTING PROTEIN"/>
    <property type="match status" value="1"/>
</dbReference>
<evidence type="ECO:0000256" key="5">
    <source>
        <dbReference type="ARBA" id="ARBA00022737"/>
    </source>
</evidence>